<keyword evidence="6" id="KW-1185">Reference proteome</keyword>
<dbReference type="GO" id="GO:0006914">
    <property type="term" value="P:autophagy"/>
    <property type="evidence" value="ECO:0007669"/>
    <property type="project" value="InterPro"/>
</dbReference>
<evidence type="ECO:0000259" key="3">
    <source>
        <dbReference type="Pfam" id="PF12490"/>
    </source>
</evidence>
<dbReference type="InterPro" id="IPR001680">
    <property type="entry name" value="WD40_rpt"/>
</dbReference>
<protein>
    <submittedName>
        <fullName evidence="5">Uncharacterized protein</fullName>
    </submittedName>
</protein>
<evidence type="ECO:0000259" key="4">
    <source>
        <dbReference type="Pfam" id="PF21034"/>
    </source>
</evidence>
<dbReference type="Pfam" id="PF12490">
    <property type="entry name" value="BCAS3"/>
    <property type="match status" value="1"/>
</dbReference>
<dbReference type="PANTHER" id="PTHR13268:SF7">
    <property type="entry name" value="AUTOPHAGY-RELATED PROTEIN 18F"/>
    <property type="match status" value="1"/>
</dbReference>
<dbReference type="InterPro" id="IPR015943">
    <property type="entry name" value="WD40/YVTN_repeat-like_dom_sf"/>
</dbReference>
<gene>
    <name evidence="5" type="ORF">C4D60_Mb09t21180</name>
</gene>
<dbReference type="SUPFAM" id="SSF50978">
    <property type="entry name" value="WD40 repeat-like"/>
    <property type="match status" value="1"/>
</dbReference>
<organism evidence="5 6">
    <name type="scientific">Musa balbisiana</name>
    <name type="common">Banana</name>
    <dbReference type="NCBI Taxonomy" id="52838"/>
    <lineage>
        <taxon>Eukaryota</taxon>
        <taxon>Viridiplantae</taxon>
        <taxon>Streptophyta</taxon>
        <taxon>Embryophyta</taxon>
        <taxon>Tracheophyta</taxon>
        <taxon>Spermatophyta</taxon>
        <taxon>Magnoliopsida</taxon>
        <taxon>Liliopsida</taxon>
        <taxon>Zingiberales</taxon>
        <taxon>Musaceae</taxon>
        <taxon>Musa</taxon>
    </lineage>
</organism>
<dbReference type="InterPro" id="IPR022175">
    <property type="entry name" value="BCAS3_dom"/>
</dbReference>
<proteinExistence type="predicted"/>
<sequence>MRNDVQKPQGDGVLRNHRNGSSNEVLSVRSLSNCMRIVSSAASNVASTVRQAGVSIVSSIANGHDDAGHDQVLWAGFDKLEMEGDVHRQVLLLGYGSGFQVWDVEQADDVRQLACRHDFPASFLQMQKKPIALRGLVDRFADVHPVLIVVGDGYVNGNFNNFDGFGFSSNGSVGGCQEMESDNSLPTYAHFYSLRTHEYEHVLKFYSAILSVRCSPRVIAVCQTSQIQCLNAATLEREYIIVTNPVASASVVSGSIGYGPLAVGTRWLAYSGIPVPVSSNCPVSAQDVSPATVTPSRGSLMAHFARESSKTLAAGLVTLGDKGLTTFSKYYTEFVGDNNGFTVHGNSNSNSNKIMHREPANMENDEMVIVEDIVSRSVIVQFRAHKSPISALCFDPSGTLLVTASIHGRNINVFRIMPSPHSKPEGSDLKFNERNIANVCYGSALTTKMSVHLSQNSCSSKISEQSLYGSGSPVTLSAVCRIKNGKPGFKSTVNGLAAAGTGKISPSPGAIASVFHYCKGTGLNANISSLQKMYYFLVFFPSGSIIQYVLHQSSRDYCGTDQSRLSSIAHELSHEAYSRSDVEALQKWDVCHKRNRKDGCDNVDIYGDHGSGENTKFLCKDTRKEISVFNSSSGVDLKTKLAAKQTPHLYISEFELHVHEAWVSLWSKSKISFNVLMDQNSKESYSGNSVGEIEIERIPCRTIEAKLKDLVPVFDHLQPPTFQQPRTDDSDLIPHGPPTCQKTGLSEVGEHSHRSSCSSLDSVPENAVIAELPNSNSNGVWTLSSK</sequence>
<comment type="subcellular location">
    <subcellularLocation>
        <location evidence="1">Preautophagosomal structure</location>
    </subcellularLocation>
</comment>
<comment type="caution">
    <text evidence="5">The sequence shown here is derived from an EMBL/GenBank/DDBJ whole genome shotgun (WGS) entry which is preliminary data.</text>
</comment>
<dbReference type="SMART" id="SM00320">
    <property type="entry name" value="WD40"/>
    <property type="match status" value="1"/>
</dbReference>
<dbReference type="InterPro" id="IPR048382">
    <property type="entry name" value="BCAS3_WD40"/>
</dbReference>
<dbReference type="PANTHER" id="PTHR13268">
    <property type="entry name" value="BREAST CARCINOMA AMPLIFIED SEQUENCE 3"/>
    <property type="match status" value="1"/>
</dbReference>
<dbReference type="InterPro" id="IPR045142">
    <property type="entry name" value="BCAS3-like"/>
</dbReference>
<feature type="non-terminal residue" evidence="5">
    <location>
        <position position="786"/>
    </location>
</feature>
<dbReference type="Pfam" id="PF21034">
    <property type="entry name" value="BCAS3_WD40"/>
    <property type="match status" value="1"/>
</dbReference>
<dbReference type="GO" id="GO:0000407">
    <property type="term" value="C:phagophore assembly site"/>
    <property type="evidence" value="ECO:0007669"/>
    <property type="project" value="UniProtKB-SubCell"/>
</dbReference>
<feature type="domain" description="BCAS3" evidence="3">
    <location>
        <begin position="571"/>
        <end position="715"/>
    </location>
</feature>
<evidence type="ECO:0000256" key="2">
    <source>
        <dbReference type="SAM" id="MobiDB-lite"/>
    </source>
</evidence>
<name>A0A4S8II30_MUSBA</name>
<reference evidence="5 6" key="1">
    <citation type="journal article" date="2019" name="Nat. Plants">
        <title>Genome sequencing of Musa balbisiana reveals subgenome evolution and function divergence in polyploid bananas.</title>
        <authorList>
            <person name="Yao X."/>
        </authorList>
    </citation>
    <scope>NUCLEOTIDE SEQUENCE [LARGE SCALE GENOMIC DNA]</scope>
    <source>
        <strain evidence="6">cv. DH-PKW</strain>
        <tissue evidence="5">Leaves</tissue>
    </source>
</reference>
<dbReference type="GO" id="GO:0042594">
    <property type="term" value="P:response to starvation"/>
    <property type="evidence" value="ECO:0007669"/>
    <property type="project" value="TreeGrafter"/>
</dbReference>
<evidence type="ECO:0000313" key="6">
    <source>
        <dbReference type="Proteomes" id="UP000317650"/>
    </source>
</evidence>
<evidence type="ECO:0000256" key="1">
    <source>
        <dbReference type="ARBA" id="ARBA00004329"/>
    </source>
</evidence>
<evidence type="ECO:0000313" key="5">
    <source>
        <dbReference type="EMBL" id="THU47960.1"/>
    </source>
</evidence>
<dbReference type="EMBL" id="PYDT01000010">
    <property type="protein sequence ID" value="THU47960.1"/>
    <property type="molecule type" value="Genomic_DNA"/>
</dbReference>
<dbReference type="InterPro" id="IPR036322">
    <property type="entry name" value="WD40_repeat_dom_sf"/>
</dbReference>
<feature type="region of interest" description="Disordered" evidence="2">
    <location>
        <begin position="720"/>
        <end position="760"/>
    </location>
</feature>
<dbReference type="Proteomes" id="UP000317650">
    <property type="component" value="Chromosome 9"/>
</dbReference>
<dbReference type="Gene3D" id="2.130.10.10">
    <property type="entry name" value="YVTN repeat-like/Quinoprotein amine dehydrogenase"/>
    <property type="match status" value="1"/>
</dbReference>
<feature type="domain" description="BCAS3 WD40" evidence="4">
    <location>
        <begin position="172"/>
        <end position="424"/>
    </location>
</feature>
<dbReference type="AlphaFoldDB" id="A0A4S8II30"/>
<accession>A0A4S8II30</accession>